<keyword evidence="2" id="KW-0732">Signal</keyword>
<reference evidence="3" key="1">
    <citation type="submission" date="2018-11" db="EMBL/GenBank/DDBJ databases">
        <authorList>
            <person name="Grassa J C."/>
        </authorList>
    </citation>
    <scope>NUCLEOTIDE SEQUENCE [LARGE SCALE GENOMIC DNA]</scope>
</reference>
<sequence length="98" mass="11064">MKDMGRREVMKSTILIVLALMSLEVLCFERKAVAIAEARLMSKGCVLNQKCHVEVAEPLDVKDQYKYSNPEDDQEVTPGDDYDKYRQYGDVPSPGVGH</sequence>
<keyword evidence="4" id="KW-1185">Reference proteome</keyword>
<name>A0A803P1H0_CANSA</name>
<accession>A0A803P1H0</accession>
<evidence type="ECO:0000313" key="3">
    <source>
        <dbReference type="EnsemblPlants" id="cds.evm.model.02.532"/>
    </source>
</evidence>
<proteinExistence type="predicted"/>
<evidence type="ECO:0000256" key="1">
    <source>
        <dbReference type="SAM" id="MobiDB-lite"/>
    </source>
</evidence>
<feature type="region of interest" description="Disordered" evidence="1">
    <location>
        <begin position="63"/>
        <end position="98"/>
    </location>
</feature>
<protein>
    <submittedName>
        <fullName evidence="3">Uncharacterized protein</fullName>
    </submittedName>
</protein>
<dbReference type="AlphaFoldDB" id="A0A803P1H0"/>
<dbReference type="Gramene" id="evm.model.02.532">
    <property type="protein sequence ID" value="cds.evm.model.02.532"/>
    <property type="gene ID" value="evm.TU.02.532"/>
</dbReference>
<evidence type="ECO:0000313" key="4">
    <source>
        <dbReference type="Proteomes" id="UP000596661"/>
    </source>
</evidence>
<feature type="compositionally biased region" description="Acidic residues" evidence="1">
    <location>
        <begin position="70"/>
        <end position="80"/>
    </location>
</feature>
<reference evidence="3" key="2">
    <citation type="submission" date="2021-03" db="UniProtKB">
        <authorList>
            <consortium name="EnsemblPlants"/>
        </authorList>
    </citation>
    <scope>IDENTIFICATION</scope>
</reference>
<evidence type="ECO:0000256" key="2">
    <source>
        <dbReference type="SAM" id="SignalP"/>
    </source>
</evidence>
<feature type="signal peptide" evidence="2">
    <location>
        <begin position="1"/>
        <end position="27"/>
    </location>
</feature>
<feature type="chain" id="PRO_5030983258" evidence="2">
    <location>
        <begin position="28"/>
        <end position="98"/>
    </location>
</feature>
<dbReference type="Proteomes" id="UP000596661">
    <property type="component" value="Chromosome 2"/>
</dbReference>
<organism evidence="3 4">
    <name type="scientific">Cannabis sativa</name>
    <name type="common">Hemp</name>
    <name type="synonym">Marijuana</name>
    <dbReference type="NCBI Taxonomy" id="3483"/>
    <lineage>
        <taxon>Eukaryota</taxon>
        <taxon>Viridiplantae</taxon>
        <taxon>Streptophyta</taxon>
        <taxon>Embryophyta</taxon>
        <taxon>Tracheophyta</taxon>
        <taxon>Spermatophyta</taxon>
        <taxon>Magnoliopsida</taxon>
        <taxon>eudicotyledons</taxon>
        <taxon>Gunneridae</taxon>
        <taxon>Pentapetalae</taxon>
        <taxon>rosids</taxon>
        <taxon>fabids</taxon>
        <taxon>Rosales</taxon>
        <taxon>Cannabaceae</taxon>
        <taxon>Cannabis</taxon>
    </lineage>
</organism>
<dbReference type="EnsemblPlants" id="evm.model.02.532">
    <property type="protein sequence ID" value="cds.evm.model.02.532"/>
    <property type="gene ID" value="evm.TU.02.532"/>
</dbReference>
<dbReference type="EMBL" id="UZAU01000117">
    <property type="status" value="NOT_ANNOTATED_CDS"/>
    <property type="molecule type" value="Genomic_DNA"/>
</dbReference>